<evidence type="ECO:0000313" key="1">
    <source>
        <dbReference type="EMBL" id="KTC86113.1"/>
    </source>
</evidence>
<gene>
    <name evidence="1" type="ORF">Ldro_2438</name>
</gene>
<dbReference type="AlphaFoldDB" id="A0A0W0SS92"/>
<proteinExistence type="predicted"/>
<protein>
    <submittedName>
        <fullName evidence="1">Uncharacterized protein</fullName>
    </submittedName>
</protein>
<comment type="caution">
    <text evidence="1">The sequence shown here is derived from an EMBL/GenBank/DDBJ whole genome shotgun (WGS) entry which is preliminary data.</text>
</comment>
<sequence>MADEQGRLSASDLNRCLVEALYEEDEVRLYYPKPIFEGFTSTLGDKNILITQSRQGWKQAHAAYCLARQWQEILENFTNKKNYTLEQQSMIDRKIRKIRDAHKKEFYSKLKAQEDIEEQDLEILQADLLSDVLGFERFTSLYDLLCPIANSSYKLIGKRLIIVHATVDTTKGKTPENSASSIITRLKEQEIIDESIKITHLIPEVGKGRLDGVFGVNHIRLRVAQGDPIDMHGSQLIDPRDIYQGYFDTVNCGRYVATMIGQAVGLLHKEDEEISVKALRASPIVKNAAKFTSDKALQAATKFASEHPIDVGLQENAVERIIEQIRQLNYTYQQRVELGIEYEHLWGSFFGGHSATQKRNVSQQLLDEYQRSNRIATDTADQKIVEQGELGKLYRQLKEAIKIDDSHSDELLRP</sequence>
<evidence type="ECO:0000313" key="2">
    <source>
        <dbReference type="Proteomes" id="UP000054736"/>
    </source>
</evidence>
<organism evidence="1 2">
    <name type="scientific">Legionella drozanskii LLAP-1</name>
    <dbReference type="NCBI Taxonomy" id="1212489"/>
    <lineage>
        <taxon>Bacteria</taxon>
        <taxon>Pseudomonadati</taxon>
        <taxon>Pseudomonadota</taxon>
        <taxon>Gammaproteobacteria</taxon>
        <taxon>Legionellales</taxon>
        <taxon>Legionellaceae</taxon>
        <taxon>Legionella</taxon>
    </lineage>
</organism>
<dbReference type="EMBL" id="LNXY01000027">
    <property type="protein sequence ID" value="KTC86113.1"/>
    <property type="molecule type" value="Genomic_DNA"/>
</dbReference>
<dbReference type="RefSeq" id="WP_058496690.1">
    <property type="nucleotide sequence ID" value="NZ_CAAAIU010000001.1"/>
</dbReference>
<reference evidence="1 2" key="1">
    <citation type="submission" date="2015-11" db="EMBL/GenBank/DDBJ databases">
        <title>Genomic analysis of 38 Legionella species identifies large and diverse effector repertoires.</title>
        <authorList>
            <person name="Burstein D."/>
            <person name="Amaro F."/>
            <person name="Zusman T."/>
            <person name="Lifshitz Z."/>
            <person name="Cohen O."/>
            <person name="Gilbert J.A."/>
            <person name="Pupko T."/>
            <person name="Shuman H.A."/>
            <person name="Segal G."/>
        </authorList>
    </citation>
    <scope>NUCLEOTIDE SEQUENCE [LARGE SCALE GENOMIC DNA]</scope>
    <source>
        <strain evidence="1 2">ATCC 700990</strain>
    </source>
</reference>
<dbReference type="PATRIC" id="fig|1212489.4.peg.2571"/>
<accession>A0A0W0SS92</accession>
<name>A0A0W0SS92_9GAMM</name>
<dbReference type="OrthoDB" id="9922117at2"/>
<dbReference type="Proteomes" id="UP000054736">
    <property type="component" value="Unassembled WGS sequence"/>
</dbReference>
<keyword evidence="2" id="KW-1185">Reference proteome</keyword>